<evidence type="ECO:0000313" key="2">
    <source>
        <dbReference type="Proteomes" id="UP000562395"/>
    </source>
</evidence>
<gene>
    <name evidence="1" type="ORF">GGQ88_000344</name>
</gene>
<name>A0A7W5ZTR4_9SPHN</name>
<reference evidence="1 2" key="1">
    <citation type="submission" date="2020-08" db="EMBL/GenBank/DDBJ databases">
        <title>Genomic Encyclopedia of Type Strains, Phase IV (KMG-IV): sequencing the most valuable type-strain genomes for metagenomic binning, comparative biology and taxonomic classification.</title>
        <authorList>
            <person name="Goeker M."/>
        </authorList>
    </citation>
    <scope>NUCLEOTIDE SEQUENCE [LARGE SCALE GENOMIC DNA]</scope>
    <source>
        <strain evidence="1 2">DSM 14552</strain>
    </source>
</reference>
<accession>A0A7W5ZTR4</accession>
<evidence type="ECO:0000313" key="1">
    <source>
        <dbReference type="EMBL" id="MBB3859104.1"/>
    </source>
</evidence>
<keyword evidence="2" id="KW-1185">Reference proteome</keyword>
<dbReference type="RefSeq" id="WP_183611295.1">
    <property type="nucleotide sequence ID" value="NZ_JACICY010000001.1"/>
</dbReference>
<dbReference type="EMBL" id="JACICY010000001">
    <property type="protein sequence ID" value="MBB3859104.1"/>
    <property type="molecule type" value="Genomic_DNA"/>
</dbReference>
<sequence>MADELLSLSVRPGRRTSRVAFAQSVADDDPLLDFAPYVHVAPRRNSITPDRQREFIAMLAATGIVTQAARCIGASLEALYKLRNRTGAEGFAAAWEAAIERGFTRLEDCALERAIAGEERPVVWDGKVVTTWKRYDTALLMFLLRQRRSEKYGNVRLADLSPGHPVYDKLRAEWMAQSAGDGAEVRASIMRKMIEMREAREARLAAEAEAVDEPATGAG</sequence>
<dbReference type="AlphaFoldDB" id="A0A7W5ZTR4"/>
<dbReference type="Proteomes" id="UP000562395">
    <property type="component" value="Unassembled WGS sequence"/>
</dbReference>
<protein>
    <submittedName>
        <fullName evidence="1">Uncharacterized protein</fullName>
    </submittedName>
</protein>
<proteinExistence type="predicted"/>
<organism evidence="1 2">
    <name type="scientific">Novosphingobium hassiacum</name>
    <dbReference type="NCBI Taxonomy" id="173676"/>
    <lineage>
        <taxon>Bacteria</taxon>
        <taxon>Pseudomonadati</taxon>
        <taxon>Pseudomonadota</taxon>
        <taxon>Alphaproteobacteria</taxon>
        <taxon>Sphingomonadales</taxon>
        <taxon>Sphingomonadaceae</taxon>
        <taxon>Novosphingobium</taxon>
    </lineage>
</organism>
<comment type="caution">
    <text evidence="1">The sequence shown here is derived from an EMBL/GenBank/DDBJ whole genome shotgun (WGS) entry which is preliminary data.</text>
</comment>